<evidence type="ECO:0000259" key="3">
    <source>
        <dbReference type="PROSITE" id="PS51718"/>
    </source>
</evidence>
<dbReference type="InterPro" id="IPR000375">
    <property type="entry name" value="Dynamin_stalk"/>
</dbReference>
<reference evidence="4" key="2">
    <citation type="submission" date="2021-04" db="EMBL/GenBank/DDBJ databases">
        <authorList>
            <person name="Podell S."/>
        </authorList>
    </citation>
    <scope>NUCLEOTIDE SEQUENCE</scope>
    <source>
        <strain evidence="4">Hildebrandi</strain>
    </source>
</reference>
<reference evidence="4" key="1">
    <citation type="journal article" date="2021" name="Sci. Rep.">
        <title>Diploid genomic architecture of Nitzschia inconspicua, an elite biomass production diatom.</title>
        <authorList>
            <person name="Oliver A."/>
            <person name="Podell S."/>
            <person name="Pinowska A."/>
            <person name="Traller J.C."/>
            <person name="Smith S.R."/>
            <person name="McClure R."/>
            <person name="Beliaev A."/>
            <person name="Bohutskyi P."/>
            <person name="Hill E.A."/>
            <person name="Rabines A."/>
            <person name="Zheng H."/>
            <person name="Allen L.Z."/>
            <person name="Kuo A."/>
            <person name="Grigoriev I.V."/>
            <person name="Allen A.E."/>
            <person name="Hazlebeck D."/>
            <person name="Allen E.E."/>
        </authorList>
    </citation>
    <scope>NUCLEOTIDE SEQUENCE</scope>
    <source>
        <strain evidence="4">Hildebrandi</strain>
    </source>
</reference>
<comment type="caution">
    <text evidence="4">The sequence shown here is derived from an EMBL/GenBank/DDBJ whole genome shotgun (WGS) entry which is preliminary data.</text>
</comment>
<dbReference type="Pfam" id="PF01031">
    <property type="entry name" value="Dynamin_M"/>
    <property type="match status" value="2"/>
</dbReference>
<dbReference type="PANTHER" id="PTHR11566">
    <property type="entry name" value="DYNAMIN"/>
    <property type="match status" value="1"/>
</dbReference>
<dbReference type="GO" id="GO:0000266">
    <property type="term" value="P:mitochondrial fission"/>
    <property type="evidence" value="ECO:0007669"/>
    <property type="project" value="TreeGrafter"/>
</dbReference>
<name>A0A9K3KZ29_9STRA</name>
<organism evidence="4 5">
    <name type="scientific">Nitzschia inconspicua</name>
    <dbReference type="NCBI Taxonomy" id="303405"/>
    <lineage>
        <taxon>Eukaryota</taxon>
        <taxon>Sar</taxon>
        <taxon>Stramenopiles</taxon>
        <taxon>Ochrophyta</taxon>
        <taxon>Bacillariophyta</taxon>
        <taxon>Bacillariophyceae</taxon>
        <taxon>Bacillariophycidae</taxon>
        <taxon>Bacillariales</taxon>
        <taxon>Bacillariaceae</taxon>
        <taxon>Nitzschia</taxon>
    </lineage>
</organism>
<keyword evidence="1" id="KW-0547">Nucleotide-binding</keyword>
<dbReference type="InterPro" id="IPR030381">
    <property type="entry name" value="G_DYNAMIN_dom"/>
</dbReference>
<dbReference type="Proteomes" id="UP000693970">
    <property type="component" value="Unassembled WGS sequence"/>
</dbReference>
<dbReference type="GO" id="GO:0016559">
    <property type="term" value="P:peroxisome fission"/>
    <property type="evidence" value="ECO:0007669"/>
    <property type="project" value="TreeGrafter"/>
</dbReference>
<dbReference type="GO" id="GO:0005525">
    <property type="term" value="F:GTP binding"/>
    <property type="evidence" value="ECO:0007669"/>
    <property type="project" value="InterPro"/>
</dbReference>
<dbReference type="GO" id="GO:0016020">
    <property type="term" value="C:membrane"/>
    <property type="evidence" value="ECO:0007669"/>
    <property type="project" value="TreeGrafter"/>
</dbReference>
<dbReference type="GO" id="GO:0048312">
    <property type="term" value="P:intracellular distribution of mitochondria"/>
    <property type="evidence" value="ECO:0007669"/>
    <property type="project" value="TreeGrafter"/>
</dbReference>
<sequence length="764" mass="87150">MFVRVPSAFSQRLGHCAWKGRSSRWTNYSRKLVRHSSSFSGLQGNEEIRTFMNKLTATTNVSQYIDLPMIAVMGDTSSGKSSLLSSLSDVELPSASELTTRCPIMLQMKRSNEKLAIVSIQWKDIPEGMQEEDIYFDAIHVAEEEWETLPDDIAKAQSHVIHVVGKEVARDIVHVQVHCPTCEDLTVVDLPGIVRSRVKGESENIVEDIKALIEDYLRNPRCVILAIVPANVDFHNSQIMADALQVDPHTKRTIPVITKPDLIDAGAEKDVEEPLLGRKTRDFLMGFHMVKGRGQADLDRKMTIEEGIRAEQSFFSNVQPWRDVKEKDIFGTPNLRRKLGNLQLGMIRETLPSIIAEINERYAKTSRKSRTVTDIHVSDQQTYASKLHQECERFRETICTSSLSDISKNAVGERVLVTLSNGKVLAGTIVRALSDGRVYVDYDGRDSTKRRELKQSELVFKMLEWTHERFLNKKKGDLWEDDEYAEGLCIANGDHRHDILKPIAAERVRRDPGWILPYIKKNRTEDLPIFMNQEVFRAIVVHFIESECYSPSKELVSSTKKLLTSVVEEVLNDTPELAHYPGLYGVLHHRLTDVIASIANRSMNQVKHLFEKECFPYTQDHYLQENLAKLKHEQIIRQLTMALGLNGEHMTSKMPKDEIKAILEAIAKQNQEKSMDEHMVEDMQHALEAYGKVAMKRFIDGIPMECWKMFSSFPQDAEATFLDFGDEDLRRYVVPRDDVRRKAQALDAEQAELQAGLAILESLY</sequence>
<dbReference type="InterPro" id="IPR022812">
    <property type="entry name" value="Dynamin"/>
</dbReference>
<dbReference type="SMART" id="SM00053">
    <property type="entry name" value="DYNc"/>
    <property type="match status" value="1"/>
</dbReference>
<evidence type="ECO:0000313" key="4">
    <source>
        <dbReference type="EMBL" id="KAG7352654.1"/>
    </source>
</evidence>
<dbReference type="GO" id="GO:0005874">
    <property type="term" value="C:microtubule"/>
    <property type="evidence" value="ECO:0007669"/>
    <property type="project" value="TreeGrafter"/>
</dbReference>
<evidence type="ECO:0000313" key="5">
    <source>
        <dbReference type="Proteomes" id="UP000693970"/>
    </source>
</evidence>
<evidence type="ECO:0000256" key="2">
    <source>
        <dbReference type="ARBA" id="ARBA00023134"/>
    </source>
</evidence>
<dbReference type="PROSITE" id="PS51718">
    <property type="entry name" value="G_DYNAMIN_2"/>
    <property type="match status" value="1"/>
</dbReference>
<keyword evidence="2" id="KW-0342">GTP-binding</keyword>
<protein>
    <submittedName>
        <fullName evidence="4">Dynamin family protein</fullName>
    </submittedName>
</protein>
<dbReference type="GO" id="GO:0005739">
    <property type="term" value="C:mitochondrion"/>
    <property type="evidence" value="ECO:0007669"/>
    <property type="project" value="TreeGrafter"/>
</dbReference>
<dbReference type="Pfam" id="PF00350">
    <property type="entry name" value="Dynamin_N"/>
    <property type="match status" value="1"/>
</dbReference>
<dbReference type="AlphaFoldDB" id="A0A9K3KZ29"/>
<accession>A0A9K3KZ29</accession>
<gene>
    <name evidence="4" type="ORF">IV203_008702</name>
</gene>
<dbReference type="GO" id="GO:0006897">
    <property type="term" value="P:endocytosis"/>
    <property type="evidence" value="ECO:0007669"/>
    <property type="project" value="TreeGrafter"/>
</dbReference>
<proteinExistence type="predicted"/>
<feature type="domain" description="Dynamin-type G" evidence="3">
    <location>
        <begin position="64"/>
        <end position="352"/>
    </location>
</feature>
<dbReference type="CDD" id="cd08771">
    <property type="entry name" value="DLP_1"/>
    <property type="match status" value="1"/>
</dbReference>
<dbReference type="OrthoDB" id="43375at2759"/>
<dbReference type="InterPro" id="IPR001401">
    <property type="entry name" value="Dynamin_GTPase"/>
</dbReference>
<dbReference type="PANTHER" id="PTHR11566:SF21">
    <property type="entry name" value="DYNAMIN RELATED PROTEIN 1, ISOFORM A"/>
    <property type="match status" value="1"/>
</dbReference>
<dbReference type="GO" id="GO:0008017">
    <property type="term" value="F:microtubule binding"/>
    <property type="evidence" value="ECO:0007669"/>
    <property type="project" value="TreeGrafter"/>
</dbReference>
<dbReference type="InterPro" id="IPR045063">
    <property type="entry name" value="Dynamin_N"/>
</dbReference>
<dbReference type="GO" id="GO:0003924">
    <property type="term" value="F:GTPase activity"/>
    <property type="evidence" value="ECO:0007669"/>
    <property type="project" value="InterPro"/>
</dbReference>
<dbReference type="EMBL" id="JAGRRH010000017">
    <property type="protein sequence ID" value="KAG7352654.1"/>
    <property type="molecule type" value="Genomic_DNA"/>
</dbReference>
<keyword evidence="5" id="KW-1185">Reference proteome</keyword>
<evidence type="ECO:0000256" key="1">
    <source>
        <dbReference type="ARBA" id="ARBA00022741"/>
    </source>
</evidence>